<comment type="caution">
    <text evidence="3">The sequence shown here is derived from an EMBL/GenBank/DDBJ whole genome shotgun (WGS) entry which is preliminary data.</text>
</comment>
<name>A0A1Y2KAU6_9PROT</name>
<dbReference type="SUPFAM" id="SSF53098">
    <property type="entry name" value="Ribonuclease H-like"/>
    <property type="match status" value="1"/>
</dbReference>
<dbReference type="InterPro" id="IPR048020">
    <property type="entry name" value="Transpos_IS3"/>
</dbReference>
<dbReference type="PROSITE" id="PS50994">
    <property type="entry name" value="INTEGRASE"/>
    <property type="match status" value="1"/>
</dbReference>
<dbReference type="NCBIfam" id="NF033516">
    <property type="entry name" value="transpos_IS3"/>
    <property type="match status" value="1"/>
</dbReference>
<gene>
    <name evidence="3" type="ORF">MAIT1_05502</name>
</gene>
<dbReference type="InterPro" id="IPR025948">
    <property type="entry name" value="HTH-like_dom"/>
</dbReference>
<dbReference type="Proteomes" id="UP000194003">
    <property type="component" value="Unassembled WGS sequence"/>
</dbReference>
<sequence length="281" mass="32799">MVNDHNGRIPRDFWLDDWEREAIVAFFHEHPSEGYRRLTYMMLDAGVVAVSPSSVLRVLRTAGLMRRWSPPPSQKGTGFKQPSEPHKHWHVDISYLNIQGTFYYLCSVLDGCSRFILHWEIRESMKEDEVEVVLLRAQEAYPEAKPRLISDNGPQFVANDFKAFIRESGMTHVRTSPYYPQSNGKLERFHGSLKRECIRPQTPLSLEDAQRVVGKYVEHYNTRRLHSAIDYVTPQDRLEGRHVQILAERDQKLEAARERRRTTYQKQSFQPSQKMAEKANG</sequence>
<dbReference type="EMBL" id="LVJN01000004">
    <property type="protein sequence ID" value="OSM08668.1"/>
    <property type="molecule type" value="Genomic_DNA"/>
</dbReference>
<reference evidence="3 4" key="1">
    <citation type="journal article" date="2016" name="BMC Genomics">
        <title>Combined genomic and structural analyses of a cultured magnetotactic bacterium reveals its niche adaptation to a dynamic environment.</title>
        <authorList>
            <person name="Araujo A.C."/>
            <person name="Morillo V."/>
            <person name="Cypriano J."/>
            <person name="Teixeira L.C."/>
            <person name="Leao P."/>
            <person name="Lyra S."/>
            <person name="Almeida L.G."/>
            <person name="Bazylinski D.A."/>
            <person name="Vasconcellos A.T."/>
            <person name="Abreu F."/>
            <person name="Lins U."/>
        </authorList>
    </citation>
    <scope>NUCLEOTIDE SEQUENCE [LARGE SCALE GENOMIC DNA]</scope>
    <source>
        <strain evidence="3 4">IT-1</strain>
    </source>
</reference>
<dbReference type="PANTHER" id="PTHR46889">
    <property type="entry name" value="TRANSPOSASE INSF FOR INSERTION SEQUENCE IS3B-RELATED"/>
    <property type="match status" value="1"/>
</dbReference>
<dbReference type="Pfam" id="PF13276">
    <property type="entry name" value="HTH_21"/>
    <property type="match status" value="1"/>
</dbReference>
<feature type="domain" description="Integrase catalytic" evidence="2">
    <location>
        <begin position="81"/>
        <end position="242"/>
    </location>
</feature>
<dbReference type="Pfam" id="PF13333">
    <property type="entry name" value="rve_2"/>
    <property type="match status" value="1"/>
</dbReference>
<evidence type="ECO:0000313" key="4">
    <source>
        <dbReference type="Proteomes" id="UP000194003"/>
    </source>
</evidence>
<dbReference type="STRING" id="1434232.MAIT1_05502"/>
<dbReference type="PANTHER" id="PTHR46889:SF4">
    <property type="entry name" value="TRANSPOSASE INSO FOR INSERTION SEQUENCE ELEMENT IS911B-RELATED"/>
    <property type="match status" value="1"/>
</dbReference>
<keyword evidence="4" id="KW-1185">Reference proteome</keyword>
<dbReference type="InterPro" id="IPR036397">
    <property type="entry name" value="RNaseH_sf"/>
</dbReference>
<organism evidence="3 4">
    <name type="scientific">Magnetofaba australis IT-1</name>
    <dbReference type="NCBI Taxonomy" id="1434232"/>
    <lineage>
        <taxon>Bacteria</taxon>
        <taxon>Pseudomonadati</taxon>
        <taxon>Pseudomonadota</taxon>
        <taxon>Magnetococcia</taxon>
        <taxon>Magnetococcales</taxon>
        <taxon>Magnetococcaceae</taxon>
        <taxon>Magnetofaba</taxon>
    </lineage>
</organism>
<protein>
    <submittedName>
        <fullName evidence="3">Putative integrase catalytic subunit</fullName>
    </submittedName>
</protein>
<evidence type="ECO:0000313" key="3">
    <source>
        <dbReference type="EMBL" id="OSM08668.1"/>
    </source>
</evidence>
<evidence type="ECO:0000259" key="2">
    <source>
        <dbReference type="PROSITE" id="PS50994"/>
    </source>
</evidence>
<proteinExistence type="predicted"/>
<feature type="region of interest" description="Disordered" evidence="1">
    <location>
        <begin position="256"/>
        <end position="281"/>
    </location>
</feature>
<dbReference type="InterPro" id="IPR012337">
    <property type="entry name" value="RNaseH-like_sf"/>
</dbReference>
<dbReference type="Pfam" id="PF00665">
    <property type="entry name" value="rve"/>
    <property type="match status" value="1"/>
</dbReference>
<dbReference type="InterPro" id="IPR001584">
    <property type="entry name" value="Integrase_cat-core"/>
</dbReference>
<dbReference type="Gene3D" id="3.30.420.10">
    <property type="entry name" value="Ribonuclease H-like superfamily/Ribonuclease H"/>
    <property type="match status" value="1"/>
</dbReference>
<dbReference type="InterPro" id="IPR050900">
    <property type="entry name" value="Transposase_IS3/IS150/IS904"/>
</dbReference>
<dbReference type="GO" id="GO:0003676">
    <property type="term" value="F:nucleic acid binding"/>
    <property type="evidence" value="ECO:0007669"/>
    <property type="project" value="InterPro"/>
</dbReference>
<feature type="compositionally biased region" description="Polar residues" evidence="1">
    <location>
        <begin position="264"/>
        <end position="273"/>
    </location>
</feature>
<dbReference type="GO" id="GO:0015074">
    <property type="term" value="P:DNA integration"/>
    <property type="evidence" value="ECO:0007669"/>
    <property type="project" value="InterPro"/>
</dbReference>
<accession>A0A1Y2KAU6</accession>
<dbReference type="AlphaFoldDB" id="A0A1Y2KAU6"/>
<evidence type="ECO:0000256" key="1">
    <source>
        <dbReference type="SAM" id="MobiDB-lite"/>
    </source>
</evidence>